<dbReference type="EMBL" id="JBBPBN010000009">
    <property type="protein sequence ID" value="KAK9031719.1"/>
    <property type="molecule type" value="Genomic_DNA"/>
</dbReference>
<dbReference type="Proteomes" id="UP001396334">
    <property type="component" value="Unassembled WGS sequence"/>
</dbReference>
<protein>
    <submittedName>
        <fullName evidence="2">Uncharacterized protein</fullName>
    </submittedName>
</protein>
<comment type="caution">
    <text evidence="2">The sequence shown here is derived from an EMBL/GenBank/DDBJ whole genome shotgun (WGS) entry which is preliminary data.</text>
</comment>
<keyword evidence="3" id="KW-1185">Reference proteome</keyword>
<proteinExistence type="predicted"/>
<evidence type="ECO:0000256" key="1">
    <source>
        <dbReference type="SAM" id="MobiDB-lite"/>
    </source>
</evidence>
<gene>
    <name evidence="2" type="ORF">V6N11_056009</name>
</gene>
<accession>A0ABR2T3E4</accession>
<evidence type="ECO:0000313" key="3">
    <source>
        <dbReference type="Proteomes" id="UP001396334"/>
    </source>
</evidence>
<evidence type="ECO:0000313" key="2">
    <source>
        <dbReference type="EMBL" id="KAK9031719.1"/>
    </source>
</evidence>
<sequence>MFIYVLGLKKRSKPVSIDWIPPVILYQFLSKRGIQYLSLIFLYCPIRADYAIPVRDSYGRQQWGIFRNGRKPDGTMPRGGRRPTGRELLFPEKKQ</sequence>
<name>A0ABR2T3E4_9ROSI</name>
<feature type="region of interest" description="Disordered" evidence="1">
    <location>
        <begin position="66"/>
        <end position="95"/>
    </location>
</feature>
<organism evidence="2 3">
    <name type="scientific">Hibiscus sabdariffa</name>
    <name type="common">roselle</name>
    <dbReference type="NCBI Taxonomy" id="183260"/>
    <lineage>
        <taxon>Eukaryota</taxon>
        <taxon>Viridiplantae</taxon>
        <taxon>Streptophyta</taxon>
        <taxon>Embryophyta</taxon>
        <taxon>Tracheophyta</taxon>
        <taxon>Spermatophyta</taxon>
        <taxon>Magnoliopsida</taxon>
        <taxon>eudicotyledons</taxon>
        <taxon>Gunneridae</taxon>
        <taxon>Pentapetalae</taxon>
        <taxon>rosids</taxon>
        <taxon>malvids</taxon>
        <taxon>Malvales</taxon>
        <taxon>Malvaceae</taxon>
        <taxon>Malvoideae</taxon>
        <taxon>Hibiscus</taxon>
    </lineage>
</organism>
<reference evidence="2 3" key="1">
    <citation type="journal article" date="2024" name="G3 (Bethesda)">
        <title>Genome assembly of Hibiscus sabdariffa L. provides insights into metabolisms of medicinal natural products.</title>
        <authorList>
            <person name="Kim T."/>
        </authorList>
    </citation>
    <scope>NUCLEOTIDE SEQUENCE [LARGE SCALE GENOMIC DNA]</scope>
    <source>
        <strain evidence="2">TK-2024</strain>
        <tissue evidence="2">Old leaves</tissue>
    </source>
</reference>